<dbReference type="PANTHER" id="PTHR47619:SF1">
    <property type="entry name" value="EXODEOXYRIBONUCLEASE WALJ"/>
    <property type="match status" value="1"/>
</dbReference>
<reference evidence="2" key="2">
    <citation type="journal article" date="2021" name="PeerJ">
        <title>Extensive microbial diversity within the chicken gut microbiome revealed by metagenomics and culture.</title>
        <authorList>
            <person name="Gilroy R."/>
            <person name="Ravi A."/>
            <person name="Getino M."/>
            <person name="Pursley I."/>
            <person name="Horton D.L."/>
            <person name="Alikhan N.F."/>
            <person name="Baker D."/>
            <person name="Gharbi K."/>
            <person name="Hall N."/>
            <person name="Watson M."/>
            <person name="Adriaenssens E.M."/>
            <person name="Foster-Nyarko E."/>
            <person name="Jarju S."/>
            <person name="Secka A."/>
            <person name="Antonio M."/>
            <person name="Oren A."/>
            <person name="Chaudhuri R.R."/>
            <person name="La Ragione R."/>
            <person name="Hildebrand F."/>
            <person name="Pallen M.J."/>
        </authorList>
    </citation>
    <scope>NUCLEOTIDE SEQUENCE</scope>
    <source>
        <strain evidence="2">ChiHecec2B26-709</strain>
    </source>
</reference>
<accession>A0A9D1GPS8</accession>
<name>A0A9D1GPS8_9BACT</name>
<evidence type="ECO:0000313" key="3">
    <source>
        <dbReference type="Proteomes" id="UP000886881"/>
    </source>
</evidence>
<dbReference type="InterPro" id="IPR036866">
    <property type="entry name" value="RibonucZ/Hydroxyglut_hydro"/>
</dbReference>
<dbReference type="Gene3D" id="3.60.15.10">
    <property type="entry name" value="Ribonuclease Z/Hydroxyacylglutathione hydrolase-like"/>
    <property type="match status" value="1"/>
</dbReference>
<proteinExistence type="predicted"/>
<feature type="domain" description="Metallo-beta-lactamase" evidence="1">
    <location>
        <begin position="14"/>
        <end position="204"/>
    </location>
</feature>
<dbReference type="Proteomes" id="UP000886881">
    <property type="component" value="Unassembled WGS sequence"/>
</dbReference>
<dbReference type="EMBL" id="DVLC01000102">
    <property type="protein sequence ID" value="HIT47262.1"/>
    <property type="molecule type" value="Genomic_DNA"/>
</dbReference>
<evidence type="ECO:0000259" key="1">
    <source>
        <dbReference type="SMART" id="SM00849"/>
    </source>
</evidence>
<dbReference type="SUPFAM" id="SSF56281">
    <property type="entry name" value="Metallo-hydrolase/oxidoreductase"/>
    <property type="match status" value="1"/>
</dbReference>
<sequence>MKAIKFKSLSSGSCGNCYFLGIFEESDEGSRCECAVLVDAGVSPRRLKKELQRDGISLECISSILITHDHLDHIRSLGSYCKHLRLPVWLTPELSRVLSRHFMTARQIGGLRNELETGWNDIVPGRIRARYFVVPHDASQTVGYAVELDGYRFMIMTDAGRMTAEAASLASEAQTVVIESNYDYEMLRHGPYTKALQDRICGGHGHLSNAECAEAVRGFAHDGLKNVFLCHLSEHNNTPELAFDCTRSVLDSAVRLVPLPRQTPSPLFEL</sequence>
<reference evidence="2" key="1">
    <citation type="submission" date="2020-10" db="EMBL/GenBank/DDBJ databases">
        <authorList>
            <person name="Gilroy R."/>
        </authorList>
    </citation>
    <scope>NUCLEOTIDE SEQUENCE</scope>
    <source>
        <strain evidence="2">ChiHecec2B26-709</strain>
    </source>
</reference>
<comment type="caution">
    <text evidence="2">The sequence shown here is derived from an EMBL/GenBank/DDBJ whole genome shotgun (WGS) entry which is preliminary data.</text>
</comment>
<dbReference type="InterPro" id="IPR001279">
    <property type="entry name" value="Metallo-B-lactamas"/>
</dbReference>
<protein>
    <submittedName>
        <fullName evidence="2">MBL fold metallo-hydrolase</fullName>
    </submittedName>
</protein>
<dbReference type="InterPro" id="IPR052533">
    <property type="entry name" value="WalJ/YycJ-like"/>
</dbReference>
<organism evidence="2 3">
    <name type="scientific">Candidatus Cryptobacteroides merdipullorum</name>
    <dbReference type="NCBI Taxonomy" id="2840771"/>
    <lineage>
        <taxon>Bacteria</taxon>
        <taxon>Pseudomonadati</taxon>
        <taxon>Bacteroidota</taxon>
        <taxon>Bacteroidia</taxon>
        <taxon>Bacteroidales</taxon>
        <taxon>Candidatus Cryptobacteroides</taxon>
    </lineage>
</organism>
<gene>
    <name evidence="2" type="ORF">IAC35_05335</name>
</gene>
<dbReference type="SMART" id="SM00849">
    <property type="entry name" value="Lactamase_B"/>
    <property type="match status" value="1"/>
</dbReference>
<dbReference type="AlphaFoldDB" id="A0A9D1GPS8"/>
<dbReference type="Pfam" id="PF12706">
    <property type="entry name" value="Lactamase_B_2"/>
    <property type="match status" value="1"/>
</dbReference>
<evidence type="ECO:0000313" key="2">
    <source>
        <dbReference type="EMBL" id="HIT47262.1"/>
    </source>
</evidence>
<dbReference type="PANTHER" id="PTHR47619">
    <property type="entry name" value="METALLO-HYDROLASE YYCJ-RELATED"/>
    <property type="match status" value="1"/>
</dbReference>